<dbReference type="CDD" id="cd07130">
    <property type="entry name" value="ALDH_F7_AASADH"/>
    <property type="match status" value="1"/>
</dbReference>
<dbReference type="AlphaFoldDB" id="A0A0C1D1B9"/>
<dbReference type="RefSeq" id="WP_039347595.1">
    <property type="nucleotide sequence ID" value="NZ_FOLA01000001.1"/>
</dbReference>
<dbReference type="InterPro" id="IPR016163">
    <property type="entry name" value="Ald_DH_C"/>
</dbReference>
<dbReference type="PANTHER" id="PTHR43521:SF1">
    <property type="entry name" value="ALPHA-AMINOADIPIC SEMIALDEHYDE DEHYDROGENASE"/>
    <property type="match status" value="1"/>
</dbReference>
<dbReference type="OrthoDB" id="9762913at2"/>
<proteinExistence type="inferred from homology"/>
<dbReference type="PANTHER" id="PTHR43521">
    <property type="entry name" value="ALPHA-AMINOADIPIC SEMIALDEHYDE DEHYDROGENASE"/>
    <property type="match status" value="1"/>
</dbReference>
<comment type="subunit">
    <text evidence="2">Homotetramer.</text>
</comment>
<dbReference type="InterPro" id="IPR015590">
    <property type="entry name" value="Aldehyde_DH_dom"/>
</dbReference>
<dbReference type="FunFam" id="3.40.309.10:FF:000018">
    <property type="entry name" value="Alpha-aminoadipic semialdehyde dehydrogenase"/>
    <property type="match status" value="1"/>
</dbReference>
<protein>
    <recommendedName>
        <fullName evidence="5">aldehyde dehydrogenase (NAD(+))</fullName>
        <ecNumber evidence="5">1.2.1.3</ecNumber>
    </recommendedName>
</protein>
<evidence type="ECO:0000256" key="7">
    <source>
        <dbReference type="RuleBase" id="RU003345"/>
    </source>
</evidence>
<evidence type="ECO:0000256" key="4">
    <source>
        <dbReference type="ARBA" id="ARBA00023027"/>
    </source>
</evidence>
<keyword evidence="3 7" id="KW-0560">Oxidoreductase</keyword>
<feature type="active site" evidence="6">
    <location>
        <position position="269"/>
    </location>
</feature>
<keyword evidence="4" id="KW-0520">NAD</keyword>
<evidence type="ECO:0000256" key="5">
    <source>
        <dbReference type="ARBA" id="ARBA00024226"/>
    </source>
</evidence>
<dbReference type="Gene3D" id="3.40.605.10">
    <property type="entry name" value="Aldehyde Dehydrogenase, Chain A, domain 1"/>
    <property type="match status" value="1"/>
</dbReference>
<evidence type="ECO:0000256" key="3">
    <source>
        <dbReference type="ARBA" id="ARBA00023002"/>
    </source>
</evidence>
<dbReference type="Proteomes" id="UP000031473">
    <property type="component" value="Unassembled WGS sequence"/>
</dbReference>
<dbReference type="EMBL" id="JSYL01000001">
    <property type="protein sequence ID" value="KIA90546.1"/>
    <property type="molecule type" value="Genomic_DNA"/>
</dbReference>
<evidence type="ECO:0000256" key="1">
    <source>
        <dbReference type="ARBA" id="ARBA00009986"/>
    </source>
</evidence>
<dbReference type="Gene3D" id="3.40.309.10">
    <property type="entry name" value="Aldehyde Dehydrogenase, Chain A, domain 2"/>
    <property type="match status" value="1"/>
</dbReference>
<dbReference type="InterPro" id="IPR016162">
    <property type="entry name" value="Ald_DH_N"/>
</dbReference>
<evidence type="ECO:0000313" key="9">
    <source>
        <dbReference type="EMBL" id="KIA90546.1"/>
    </source>
</evidence>
<evidence type="ECO:0000256" key="2">
    <source>
        <dbReference type="ARBA" id="ARBA00011881"/>
    </source>
</evidence>
<evidence type="ECO:0000259" key="8">
    <source>
        <dbReference type="Pfam" id="PF00171"/>
    </source>
</evidence>
<keyword evidence="10" id="KW-1185">Reference proteome</keyword>
<dbReference type="GO" id="GO:0004029">
    <property type="term" value="F:aldehyde dehydrogenase (NAD+) activity"/>
    <property type="evidence" value="ECO:0007669"/>
    <property type="project" value="UniProtKB-EC"/>
</dbReference>
<dbReference type="EC" id="1.2.1.3" evidence="5"/>
<dbReference type="InterPro" id="IPR029510">
    <property type="entry name" value="Ald_DH_CS_GLU"/>
</dbReference>
<gene>
    <name evidence="9" type="ORF">OA86_01285</name>
</gene>
<evidence type="ECO:0000313" key="10">
    <source>
        <dbReference type="Proteomes" id="UP000031473"/>
    </source>
</evidence>
<accession>A0A0C1D1B9</accession>
<comment type="similarity">
    <text evidence="1 7">Belongs to the aldehyde dehydrogenase family.</text>
</comment>
<feature type="domain" description="Aldehyde dehydrogenase" evidence="8">
    <location>
        <begin position="39"/>
        <end position="497"/>
    </location>
</feature>
<dbReference type="PROSITE" id="PS00687">
    <property type="entry name" value="ALDEHYDE_DEHYDR_GLU"/>
    <property type="match status" value="1"/>
</dbReference>
<name>A0A0C1D1B9_9FLAO</name>
<dbReference type="Pfam" id="PF00171">
    <property type="entry name" value="Aldedh"/>
    <property type="match status" value="1"/>
</dbReference>
<comment type="caution">
    <text evidence="9">The sequence shown here is derived from an EMBL/GenBank/DDBJ whole genome shotgun (WGS) entry which is preliminary data.</text>
</comment>
<evidence type="ECO:0000256" key="6">
    <source>
        <dbReference type="PROSITE-ProRule" id="PRU10007"/>
    </source>
</evidence>
<reference evidence="9 10" key="1">
    <citation type="submission" date="2014-10" db="EMBL/GenBank/DDBJ databases">
        <title>Kaistella jeonii genome.</title>
        <authorList>
            <person name="Clayton J.T."/>
            <person name="Newman J.D."/>
        </authorList>
    </citation>
    <scope>NUCLEOTIDE SEQUENCE [LARGE SCALE GENOMIC DNA]</scope>
    <source>
        <strain evidence="9 10">DSM 17048</strain>
    </source>
</reference>
<sequence>MSQTNQDFGIEKSLSNLGIQQENLGVSTGGKYFANGDLLESFSPTDGKLIGKVTTASSADYDKVIETAKKAYLEFRQIPAPKRGELVRQFGLKLREYKDDLGKLVSYEMGKSLQEGLGEVQEMIDICDFAVGLSRQLHGYTMHSERPGHRMYEQYHPLGIIGIISAFNFPVAVWSWNTALAWICGNVTIWKPSEKAPLCGIACQNIIIEVLKENNLPEGISTMIVGDHKIGEKMVNDKNVALISFTGSTRVGRIVGTNVAQRFGKSILELGGNNAIIFTENADLNMSIIGAVFGAVGTAGQRCTSTRRLIIHESIFDDVKNRLVKAYGQIKIGNPLDENNHVGPLIDKQAVQQYLDSIEKCKKEGGNFVVEGGVLEGDDFSSGCYVKPCIAEVQNSYEIVQHETFAPILYIMKYKTLEEAIAMQNDVPQGLSSAIMTTDMRQAELFLSQNGSDCGIANVNIGTSGAEIGGAFGGEKETGGGRESGSDVWKYYMRRQTNTINYTDSLPLAQGIKFDL</sequence>
<dbReference type="InterPro" id="IPR044638">
    <property type="entry name" value="ALDH7A1-like"/>
</dbReference>
<dbReference type="InterPro" id="IPR016161">
    <property type="entry name" value="Ald_DH/histidinol_DH"/>
</dbReference>
<dbReference type="STRING" id="266749.SAMN05421876_101270"/>
<organism evidence="9 10">
    <name type="scientific">Kaistella jeonii</name>
    <dbReference type="NCBI Taxonomy" id="266749"/>
    <lineage>
        <taxon>Bacteria</taxon>
        <taxon>Pseudomonadati</taxon>
        <taxon>Bacteroidota</taxon>
        <taxon>Flavobacteriia</taxon>
        <taxon>Flavobacteriales</taxon>
        <taxon>Weeksellaceae</taxon>
        <taxon>Chryseobacterium group</taxon>
        <taxon>Kaistella</taxon>
    </lineage>
</organism>
<dbReference type="SUPFAM" id="SSF53720">
    <property type="entry name" value="ALDH-like"/>
    <property type="match status" value="1"/>
</dbReference>